<evidence type="ECO:0000313" key="13">
    <source>
        <dbReference type="Proteomes" id="UP001431209"/>
    </source>
</evidence>
<evidence type="ECO:0000256" key="8">
    <source>
        <dbReference type="SAM" id="MobiDB-lite"/>
    </source>
</evidence>
<evidence type="ECO:0000256" key="7">
    <source>
        <dbReference type="RuleBase" id="RU364108"/>
    </source>
</evidence>
<accession>A0AAW2YVV7</accession>
<evidence type="ECO:0000259" key="10">
    <source>
        <dbReference type="Pfam" id="PF21192"/>
    </source>
</evidence>
<dbReference type="Pfam" id="PF21192">
    <property type="entry name" value="OB_NMD3"/>
    <property type="match status" value="1"/>
</dbReference>
<feature type="compositionally biased region" description="Basic residues" evidence="8">
    <location>
        <begin position="1"/>
        <end position="19"/>
    </location>
</feature>
<dbReference type="InterPro" id="IPR039768">
    <property type="entry name" value="Nmd3"/>
</dbReference>
<name>A0AAW2YVV7_9EUKA</name>
<protein>
    <recommendedName>
        <fullName evidence="2 7">60S ribosomal export protein NMD3</fullName>
    </recommendedName>
</protein>
<evidence type="ECO:0000256" key="6">
    <source>
        <dbReference type="ARBA" id="ARBA00023242"/>
    </source>
</evidence>
<dbReference type="Pfam" id="PF21193">
    <property type="entry name" value="NMD_SH3"/>
    <property type="match status" value="1"/>
</dbReference>
<evidence type="ECO:0000256" key="4">
    <source>
        <dbReference type="ARBA" id="ARBA00022490"/>
    </source>
</evidence>
<feature type="compositionally biased region" description="Basic and acidic residues" evidence="8">
    <location>
        <begin position="392"/>
        <end position="408"/>
    </location>
</feature>
<dbReference type="GO" id="GO:0043023">
    <property type="term" value="F:ribosomal large subunit binding"/>
    <property type="evidence" value="ECO:0007669"/>
    <property type="project" value="InterPro"/>
</dbReference>
<evidence type="ECO:0000256" key="2">
    <source>
        <dbReference type="ARBA" id="ARBA00017035"/>
    </source>
</evidence>
<dbReference type="InterPro" id="IPR048898">
    <property type="entry name" value="OB_NMD3"/>
</dbReference>
<comment type="similarity">
    <text evidence="1 7">Belongs to the NMD3 family.</text>
</comment>
<gene>
    <name evidence="12" type="ORF">AKO1_012800</name>
</gene>
<feature type="domain" description="Nmd3 N-terminal" evidence="9">
    <location>
        <begin position="85"/>
        <end position="160"/>
    </location>
</feature>
<keyword evidence="4 7" id="KW-0963">Cytoplasm</keyword>
<comment type="function">
    <text evidence="7">Acts as an adapter for the XPO1/CRM1-mediated export of the 60S ribosomal subunit.</text>
</comment>
<dbReference type="PANTHER" id="PTHR12746">
    <property type="entry name" value="NONSENSE-MEDIATED MRNA DECAY PROTEIN 3"/>
    <property type="match status" value="1"/>
</dbReference>
<feature type="domain" description="60S ribosomal export protein NMD3 OB-fold" evidence="10">
    <location>
        <begin position="244"/>
        <end position="335"/>
    </location>
</feature>
<sequence length="420" mass="47975">MPKPKNKGNNLKKFKKSGKKPNINNAPNLNAPKVKSLVGKRKRDEEEEDIDVLQIAEGNNYSDIQNDNQVKRMKKKAKRKNDSEEVDHFSGKLQIRQRVTHRRTIYLLEQLMLKNGFQNQYPNAVVKEVTHGIDIYFFKSHHITKFNAFLESVLPVNIKRLSGDDNNASVFSAELAPVCVGDVICLPQRLHSSMGGLGPILVVYKIDANIYVIDPQTLEAGELTSFHYFNKDKPFKCLFSSQQLIEYTVIDVDDDKIDNETRIKNGGYTLGGVQVSKTSEMGQTDSIVHTKTHLFSELEVGDVVYGYDMNAANTSDDSLDTYKNAVLPDVVLIKKKYELPPKRIWMLMRLFSESDDGFEEFLEDLETDKKTRSRITLYRDPNVTNVDEEMNEPEKEKKQSKKKQSENSVRLEELFDALGV</sequence>
<feature type="compositionally biased region" description="Low complexity" evidence="8">
    <location>
        <begin position="20"/>
        <end position="33"/>
    </location>
</feature>
<keyword evidence="3 7" id="KW-0813">Transport</keyword>
<feature type="region of interest" description="Disordered" evidence="8">
    <location>
        <begin position="381"/>
        <end position="408"/>
    </location>
</feature>
<dbReference type="InterPro" id="IPR007064">
    <property type="entry name" value="Nmd3_N"/>
</dbReference>
<reference evidence="12 13" key="1">
    <citation type="submission" date="2024-03" db="EMBL/GenBank/DDBJ databases">
        <title>The Acrasis kona genome and developmental transcriptomes reveal deep origins of eukaryotic multicellular pathways.</title>
        <authorList>
            <person name="Sheikh S."/>
            <person name="Fu C.-J."/>
            <person name="Brown M.W."/>
            <person name="Baldauf S.L."/>
        </authorList>
    </citation>
    <scope>NUCLEOTIDE SEQUENCE [LARGE SCALE GENOMIC DNA]</scope>
    <source>
        <strain evidence="12 13">ATCC MYA-3509</strain>
    </source>
</reference>
<evidence type="ECO:0000256" key="5">
    <source>
        <dbReference type="ARBA" id="ARBA00022927"/>
    </source>
</evidence>
<evidence type="ECO:0000256" key="3">
    <source>
        <dbReference type="ARBA" id="ARBA00022448"/>
    </source>
</evidence>
<dbReference type="Pfam" id="PF04981">
    <property type="entry name" value="NMD3"/>
    <property type="match status" value="1"/>
</dbReference>
<dbReference type="PANTHER" id="PTHR12746:SF2">
    <property type="entry name" value="60S RIBOSOMAL EXPORT PROTEIN NMD3"/>
    <property type="match status" value="1"/>
</dbReference>
<dbReference type="InterPro" id="IPR048899">
    <property type="entry name" value="NMD_SH3"/>
</dbReference>
<dbReference type="EMBL" id="JAOPGA020000741">
    <property type="protein sequence ID" value="KAL0481265.1"/>
    <property type="molecule type" value="Genomic_DNA"/>
</dbReference>
<proteinExistence type="inferred from homology"/>
<keyword evidence="5 7" id="KW-0653">Protein transport</keyword>
<dbReference type="GO" id="GO:0000055">
    <property type="term" value="P:ribosomal large subunit export from nucleus"/>
    <property type="evidence" value="ECO:0007669"/>
    <property type="project" value="TreeGrafter"/>
</dbReference>
<dbReference type="AlphaFoldDB" id="A0AAW2YVV7"/>
<keyword evidence="13" id="KW-1185">Reference proteome</keyword>
<evidence type="ECO:0000256" key="1">
    <source>
        <dbReference type="ARBA" id="ARBA00009794"/>
    </source>
</evidence>
<evidence type="ECO:0000259" key="11">
    <source>
        <dbReference type="Pfam" id="PF21193"/>
    </source>
</evidence>
<evidence type="ECO:0000259" key="9">
    <source>
        <dbReference type="Pfam" id="PF04981"/>
    </source>
</evidence>
<comment type="subcellular location">
    <subcellularLocation>
        <location evidence="7">Cytoplasm</location>
    </subcellularLocation>
    <subcellularLocation>
        <location evidence="7">Nucleus</location>
    </subcellularLocation>
</comment>
<dbReference type="Proteomes" id="UP001431209">
    <property type="component" value="Unassembled WGS sequence"/>
</dbReference>
<dbReference type="GO" id="GO:0005737">
    <property type="term" value="C:cytoplasm"/>
    <property type="evidence" value="ECO:0007669"/>
    <property type="project" value="UniProtKB-SubCell"/>
</dbReference>
<organism evidence="12 13">
    <name type="scientific">Acrasis kona</name>
    <dbReference type="NCBI Taxonomy" id="1008807"/>
    <lineage>
        <taxon>Eukaryota</taxon>
        <taxon>Discoba</taxon>
        <taxon>Heterolobosea</taxon>
        <taxon>Tetramitia</taxon>
        <taxon>Eutetramitia</taxon>
        <taxon>Acrasidae</taxon>
        <taxon>Acrasis</taxon>
    </lineage>
</organism>
<dbReference type="GO" id="GO:0015031">
    <property type="term" value="P:protein transport"/>
    <property type="evidence" value="ECO:0007669"/>
    <property type="project" value="UniProtKB-KW"/>
</dbReference>
<feature type="region of interest" description="Disordered" evidence="8">
    <location>
        <begin position="1"/>
        <end position="48"/>
    </location>
</feature>
<keyword evidence="6 7" id="KW-0539">Nucleus</keyword>
<comment type="caution">
    <text evidence="12">The sequence shown here is derived from an EMBL/GenBank/DDBJ whole genome shotgun (WGS) entry which is preliminary data.</text>
</comment>
<feature type="domain" description="60S ribosomal export protein NMD3 SH3" evidence="11">
    <location>
        <begin position="178"/>
        <end position="224"/>
    </location>
</feature>
<dbReference type="GO" id="GO:0005634">
    <property type="term" value="C:nucleus"/>
    <property type="evidence" value="ECO:0007669"/>
    <property type="project" value="UniProtKB-SubCell"/>
</dbReference>
<evidence type="ECO:0000313" key="12">
    <source>
        <dbReference type="EMBL" id="KAL0481265.1"/>
    </source>
</evidence>